<dbReference type="InterPro" id="IPR024752">
    <property type="entry name" value="Myb/SANT-like_dom"/>
</dbReference>
<dbReference type="InterPro" id="IPR045026">
    <property type="entry name" value="LIMYB"/>
</dbReference>
<dbReference type="Pfam" id="PF12776">
    <property type="entry name" value="Myb_DNA-bind_3"/>
    <property type="match status" value="1"/>
</dbReference>
<evidence type="ECO:0000259" key="2">
    <source>
        <dbReference type="Pfam" id="PF12776"/>
    </source>
</evidence>
<feature type="compositionally biased region" description="Polar residues" evidence="1">
    <location>
        <begin position="169"/>
        <end position="187"/>
    </location>
</feature>
<reference evidence="3 4" key="1">
    <citation type="submission" date="2020-04" db="EMBL/GenBank/DDBJ databases">
        <title>Plant Genome Project.</title>
        <authorList>
            <person name="Zhang R.-G."/>
        </authorList>
    </citation>
    <scope>NUCLEOTIDE SEQUENCE [LARGE SCALE GENOMIC DNA]</scope>
    <source>
        <strain evidence="3">YNK0</strain>
        <tissue evidence="3">Leaf</tissue>
    </source>
</reference>
<keyword evidence="4" id="KW-1185">Reference proteome</keyword>
<feature type="region of interest" description="Disordered" evidence="1">
    <location>
        <begin position="169"/>
        <end position="193"/>
    </location>
</feature>
<dbReference type="Proteomes" id="UP000655225">
    <property type="component" value="Unassembled WGS sequence"/>
</dbReference>
<dbReference type="AlphaFoldDB" id="A0A834YUJ2"/>
<dbReference type="OMA" id="HANWDEA"/>
<evidence type="ECO:0000313" key="4">
    <source>
        <dbReference type="Proteomes" id="UP000655225"/>
    </source>
</evidence>
<name>A0A834YUJ2_TETSI</name>
<feature type="domain" description="Myb/SANT-like" evidence="2">
    <location>
        <begin position="16"/>
        <end position="109"/>
    </location>
</feature>
<evidence type="ECO:0000313" key="3">
    <source>
        <dbReference type="EMBL" id="KAF8392918.1"/>
    </source>
</evidence>
<accession>A0A834YUJ2</accession>
<dbReference type="OrthoDB" id="1730132at2759"/>
<dbReference type="PANTHER" id="PTHR47584">
    <property type="match status" value="1"/>
</dbReference>
<organism evidence="3 4">
    <name type="scientific">Tetracentron sinense</name>
    <name type="common">Spur-leaf</name>
    <dbReference type="NCBI Taxonomy" id="13715"/>
    <lineage>
        <taxon>Eukaryota</taxon>
        <taxon>Viridiplantae</taxon>
        <taxon>Streptophyta</taxon>
        <taxon>Embryophyta</taxon>
        <taxon>Tracheophyta</taxon>
        <taxon>Spermatophyta</taxon>
        <taxon>Magnoliopsida</taxon>
        <taxon>Trochodendrales</taxon>
        <taxon>Trochodendraceae</taxon>
        <taxon>Tetracentron</taxon>
    </lineage>
</organism>
<dbReference type="EMBL" id="JABCRI010000015">
    <property type="protein sequence ID" value="KAF8392918.1"/>
    <property type="molecule type" value="Genomic_DNA"/>
</dbReference>
<protein>
    <recommendedName>
        <fullName evidence="2">Myb/SANT-like domain-containing protein</fullName>
    </recommendedName>
</protein>
<proteinExistence type="predicted"/>
<evidence type="ECO:0000256" key="1">
    <source>
        <dbReference type="SAM" id="MobiDB-lite"/>
    </source>
</evidence>
<sequence length="338" mass="38408">MSQKEKKKVDTSRAAWPDNMRKILLDLCIEQVQLSGKPGVNFLPFTWKIIIDKYKEKTGRQYSQKQLRNQLDAMKRLYNAWVVLCGQTGIGRNDATHTITMDPERWEAYLETHKDAKPFMTKPLPFPEEMALLFDGISATGAAKWAPTVGSVPEDLLGNTHSSYDLSDNIEIPSSNVTQSHNETQQKTGEEVDDVEFMENIRRKQPKPPKSKRDSEKATLDASIASLVSSIKEDTSKGPSIAECIESLQQMQDVVEPSPLFLCALRSFRNLENRSIWMMLKKEESRLEWLMDLLDRELDADDFGRDNSEPIDMDTDLGANMEMDEVRNAIADAVYLNA</sequence>
<dbReference type="PANTHER" id="PTHR47584:SF17">
    <property type="entry name" value="MYB_SANT-LIKE DNA-BINDING DOMAIN PROTEIN"/>
    <property type="match status" value="1"/>
</dbReference>
<gene>
    <name evidence="3" type="ORF">HHK36_021158</name>
</gene>
<comment type="caution">
    <text evidence="3">The sequence shown here is derived from an EMBL/GenBank/DDBJ whole genome shotgun (WGS) entry which is preliminary data.</text>
</comment>